<accession>A0A3A4B4X7</accession>
<dbReference type="AlphaFoldDB" id="A0A3A4B4X7"/>
<protein>
    <submittedName>
        <fullName evidence="2">Uncharacterized protein</fullName>
    </submittedName>
</protein>
<feature type="transmembrane region" description="Helical" evidence="1">
    <location>
        <begin position="30"/>
        <end position="48"/>
    </location>
</feature>
<feature type="transmembrane region" description="Helical" evidence="1">
    <location>
        <begin position="101"/>
        <end position="120"/>
    </location>
</feature>
<feature type="transmembrane region" description="Helical" evidence="1">
    <location>
        <begin position="55"/>
        <end position="72"/>
    </location>
</feature>
<feature type="transmembrane region" description="Helical" evidence="1">
    <location>
        <begin position="156"/>
        <end position="174"/>
    </location>
</feature>
<organism evidence="2 3">
    <name type="scientific">Bailinhaonella thermotolerans</name>
    <dbReference type="NCBI Taxonomy" id="1070861"/>
    <lineage>
        <taxon>Bacteria</taxon>
        <taxon>Bacillati</taxon>
        <taxon>Actinomycetota</taxon>
        <taxon>Actinomycetes</taxon>
        <taxon>Streptosporangiales</taxon>
        <taxon>Streptosporangiaceae</taxon>
        <taxon>Bailinhaonella</taxon>
    </lineage>
</organism>
<comment type="caution">
    <text evidence="2">The sequence shown here is derived from an EMBL/GenBank/DDBJ whole genome shotgun (WGS) entry which is preliminary data.</text>
</comment>
<keyword evidence="1" id="KW-0812">Transmembrane</keyword>
<keyword evidence="1" id="KW-0472">Membrane</keyword>
<gene>
    <name evidence="2" type="ORF">D5H75_02355</name>
</gene>
<name>A0A3A4B4X7_9ACTN</name>
<reference evidence="2 3" key="1">
    <citation type="submission" date="2018-09" db="EMBL/GenBank/DDBJ databases">
        <title>YIM 75507 draft genome.</title>
        <authorList>
            <person name="Tang S."/>
            <person name="Feng Y."/>
        </authorList>
    </citation>
    <scope>NUCLEOTIDE SEQUENCE [LARGE SCALE GENOMIC DNA]</scope>
    <source>
        <strain evidence="2 3">YIM 75507</strain>
    </source>
</reference>
<evidence type="ECO:0000313" key="2">
    <source>
        <dbReference type="EMBL" id="RJL35650.1"/>
    </source>
</evidence>
<sequence length="175" mass="18515">MLAALGHRWPTWFGIAFAALSLSDPGDGTGVGIILLIAPIGYLFVAIINRPGATWPVALGLFAAVTALRFAGVDPRPVMLGVLVPVVVAGLFMPHLRRRGLAAWQVPGAVLFGLAGLATLLTVPEIGRYIVAAGLAAHTVWDVIHWRARRFIAPSFAEWCGVLDLLLAVGILVLI</sequence>
<evidence type="ECO:0000313" key="3">
    <source>
        <dbReference type="Proteomes" id="UP000265768"/>
    </source>
</evidence>
<keyword evidence="1" id="KW-1133">Transmembrane helix</keyword>
<evidence type="ECO:0000256" key="1">
    <source>
        <dbReference type="SAM" id="Phobius"/>
    </source>
</evidence>
<dbReference type="EMBL" id="QZEY01000001">
    <property type="protein sequence ID" value="RJL35650.1"/>
    <property type="molecule type" value="Genomic_DNA"/>
</dbReference>
<proteinExistence type="predicted"/>
<feature type="transmembrane region" description="Helical" evidence="1">
    <location>
        <begin position="78"/>
        <end position="94"/>
    </location>
</feature>
<dbReference type="Proteomes" id="UP000265768">
    <property type="component" value="Unassembled WGS sequence"/>
</dbReference>
<keyword evidence="3" id="KW-1185">Reference proteome</keyword>